<dbReference type="PATRIC" id="fig|1293598.4.peg.1975"/>
<dbReference type="EMBL" id="JQCE01000048">
    <property type="protein sequence ID" value="KRO16181.1"/>
    <property type="molecule type" value="Genomic_DNA"/>
</dbReference>
<dbReference type="STRING" id="1293598.IV56_GL001897"/>
<gene>
    <name evidence="3" type="ORF">IV56_GL001897</name>
</gene>
<evidence type="ECO:0000313" key="4">
    <source>
        <dbReference type="Proteomes" id="UP000050969"/>
    </source>
</evidence>
<name>A0A0R2MRF1_9LACO</name>
<evidence type="ECO:0000256" key="1">
    <source>
        <dbReference type="SAM" id="MobiDB-lite"/>
    </source>
</evidence>
<proteinExistence type="predicted"/>
<feature type="region of interest" description="Disordered" evidence="1">
    <location>
        <begin position="1"/>
        <end position="20"/>
    </location>
</feature>
<dbReference type="Proteomes" id="UP000050969">
    <property type="component" value="Unassembled WGS sequence"/>
</dbReference>
<dbReference type="PROSITE" id="PS50943">
    <property type="entry name" value="HTH_CROC1"/>
    <property type="match status" value="1"/>
</dbReference>
<feature type="domain" description="HTH cro/C1-type" evidence="2">
    <location>
        <begin position="1"/>
        <end position="46"/>
    </location>
</feature>
<keyword evidence="4" id="KW-1185">Reference proteome</keyword>
<dbReference type="InterPro" id="IPR010982">
    <property type="entry name" value="Lambda_DNA-bd_dom_sf"/>
</dbReference>
<accession>A0A0R2MRF1</accession>
<dbReference type="Pfam" id="PF01381">
    <property type="entry name" value="HTH_3"/>
    <property type="match status" value="1"/>
</dbReference>
<dbReference type="CDD" id="cd00093">
    <property type="entry name" value="HTH_XRE"/>
    <property type="match status" value="1"/>
</dbReference>
<dbReference type="AlphaFoldDB" id="A0A0R2MRF1"/>
<reference evidence="3 4" key="1">
    <citation type="journal article" date="2015" name="Genome Announc.">
        <title>Expanding the biotechnology potential of lactobacilli through comparative genomics of 213 strains and associated genera.</title>
        <authorList>
            <person name="Sun Z."/>
            <person name="Harris H.M."/>
            <person name="McCann A."/>
            <person name="Guo C."/>
            <person name="Argimon S."/>
            <person name="Zhang W."/>
            <person name="Yang X."/>
            <person name="Jeffery I.B."/>
            <person name="Cooney J.C."/>
            <person name="Kagawa T.F."/>
            <person name="Liu W."/>
            <person name="Song Y."/>
            <person name="Salvetti E."/>
            <person name="Wrobel A."/>
            <person name="Rasinkangas P."/>
            <person name="Parkhill J."/>
            <person name="Rea M.C."/>
            <person name="O'Sullivan O."/>
            <person name="Ritari J."/>
            <person name="Douillard F.P."/>
            <person name="Paul Ross R."/>
            <person name="Yang R."/>
            <person name="Briner A.E."/>
            <person name="Felis G.E."/>
            <person name="de Vos W.M."/>
            <person name="Barrangou R."/>
            <person name="Klaenhammer T.R."/>
            <person name="Caufield P.W."/>
            <person name="Cui Y."/>
            <person name="Zhang H."/>
            <person name="O'Toole P.W."/>
        </authorList>
    </citation>
    <scope>NUCLEOTIDE SEQUENCE [LARGE SCALE GENOMIC DNA]</scope>
    <source>
        <strain evidence="3 4">DSM 24301</strain>
    </source>
</reference>
<sequence>MTQAQLADKSGVPQTTISGIENDGKIPGYMNAWKLANALGIDMNEFLPREVKN</sequence>
<dbReference type="Gene3D" id="1.10.260.40">
    <property type="entry name" value="lambda repressor-like DNA-binding domains"/>
    <property type="match status" value="1"/>
</dbReference>
<organism evidence="3 4">
    <name type="scientific">Lacticaseibacillus saniviri JCM 17471 = DSM 24301</name>
    <dbReference type="NCBI Taxonomy" id="1293598"/>
    <lineage>
        <taxon>Bacteria</taxon>
        <taxon>Bacillati</taxon>
        <taxon>Bacillota</taxon>
        <taxon>Bacilli</taxon>
        <taxon>Lactobacillales</taxon>
        <taxon>Lactobacillaceae</taxon>
        <taxon>Lacticaseibacillus</taxon>
    </lineage>
</organism>
<dbReference type="InterPro" id="IPR001387">
    <property type="entry name" value="Cro/C1-type_HTH"/>
</dbReference>
<evidence type="ECO:0000259" key="2">
    <source>
        <dbReference type="PROSITE" id="PS50943"/>
    </source>
</evidence>
<protein>
    <recommendedName>
        <fullName evidence="2">HTH cro/C1-type domain-containing protein</fullName>
    </recommendedName>
</protein>
<dbReference type="SUPFAM" id="SSF47413">
    <property type="entry name" value="lambda repressor-like DNA-binding domains"/>
    <property type="match status" value="1"/>
</dbReference>
<dbReference type="SMART" id="SM00530">
    <property type="entry name" value="HTH_XRE"/>
    <property type="match status" value="1"/>
</dbReference>
<evidence type="ECO:0000313" key="3">
    <source>
        <dbReference type="EMBL" id="KRO16181.1"/>
    </source>
</evidence>
<comment type="caution">
    <text evidence="3">The sequence shown here is derived from an EMBL/GenBank/DDBJ whole genome shotgun (WGS) entry which is preliminary data.</text>
</comment>
<dbReference type="GO" id="GO:0003677">
    <property type="term" value="F:DNA binding"/>
    <property type="evidence" value="ECO:0007669"/>
    <property type="project" value="InterPro"/>
</dbReference>